<dbReference type="OrthoDB" id="9529981at2759"/>
<reference evidence="2" key="1">
    <citation type="submission" date="2025-08" db="UniProtKB">
        <authorList>
            <consortium name="Ensembl"/>
        </authorList>
    </citation>
    <scope>IDENTIFICATION</scope>
</reference>
<keyword evidence="1" id="KW-0812">Transmembrane</keyword>
<evidence type="ECO:0000313" key="3">
    <source>
        <dbReference type="Proteomes" id="UP000694564"/>
    </source>
</evidence>
<sequence length="182" mass="21028">MDSLQKFNPTLTQESFPMSENENFLKDSVDSHPVSSEMLTEQLYNLTFNPQAKCPLPLPEVPPQLQDRSERTLWEVRSGFLYRRQGVGTLLSAQKESVAKWRYLLSVRFSQLEREQQRDNNLKGVQSESQSVPFKCTCSYCIYHGWDSSENARTGNDHDTVTIGINWILFFMMVILGTLFYA</sequence>
<name>A0A8D2DN65_SCIVU</name>
<dbReference type="PANTHER" id="PTHR31577">
    <property type="entry name" value="DEVELOPMENTAL PLURIPOTENCY-ASSOCIATED PROTEIN 3-RELATED"/>
    <property type="match status" value="1"/>
</dbReference>
<reference evidence="2" key="2">
    <citation type="submission" date="2025-09" db="UniProtKB">
        <authorList>
            <consortium name="Ensembl"/>
        </authorList>
    </citation>
    <scope>IDENTIFICATION</scope>
</reference>
<dbReference type="GO" id="GO:0005634">
    <property type="term" value="C:nucleus"/>
    <property type="evidence" value="ECO:0007669"/>
    <property type="project" value="TreeGrafter"/>
</dbReference>
<evidence type="ECO:0000313" key="2">
    <source>
        <dbReference type="Ensembl" id="ENSSVLP00005026297.1"/>
    </source>
</evidence>
<feature type="transmembrane region" description="Helical" evidence="1">
    <location>
        <begin position="161"/>
        <end position="181"/>
    </location>
</feature>
<keyword evidence="1" id="KW-0472">Membrane</keyword>
<dbReference type="InterPro" id="IPR029096">
    <property type="entry name" value="Dppa3"/>
</dbReference>
<evidence type="ECO:0000256" key="1">
    <source>
        <dbReference type="SAM" id="Phobius"/>
    </source>
</evidence>
<dbReference type="PANTHER" id="PTHR31577:SF2">
    <property type="entry name" value="DEVELOPMENTAL PLURIPOTENCY-ASSOCIATED PROTEIN 3"/>
    <property type="match status" value="1"/>
</dbReference>
<keyword evidence="1" id="KW-1133">Transmembrane helix</keyword>
<keyword evidence="3" id="KW-1185">Reference proteome</keyword>
<dbReference type="GeneTree" id="ENSGT00800000124303"/>
<dbReference type="GO" id="GO:0044726">
    <property type="term" value="P:epigenetic programing of female pronucleus"/>
    <property type="evidence" value="ECO:0007669"/>
    <property type="project" value="TreeGrafter"/>
</dbReference>
<accession>A0A8D2DN65</accession>
<proteinExistence type="predicted"/>
<protein>
    <submittedName>
        <fullName evidence="2">Uncharacterized protein</fullName>
    </submittedName>
</protein>
<organism evidence="2 3">
    <name type="scientific">Sciurus vulgaris</name>
    <name type="common">Eurasian red squirrel</name>
    <dbReference type="NCBI Taxonomy" id="55149"/>
    <lineage>
        <taxon>Eukaryota</taxon>
        <taxon>Metazoa</taxon>
        <taxon>Chordata</taxon>
        <taxon>Craniata</taxon>
        <taxon>Vertebrata</taxon>
        <taxon>Euteleostomi</taxon>
        <taxon>Mammalia</taxon>
        <taxon>Eutheria</taxon>
        <taxon>Euarchontoglires</taxon>
        <taxon>Glires</taxon>
        <taxon>Rodentia</taxon>
        <taxon>Sciuromorpha</taxon>
        <taxon>Sciuridae</taxon>
        <taxon>Sciurinae</taxon>
        <taxon>Sciurini</taxon>
        <taxon>Sciurus</taxon>
    </lineage>
</organism>
<dbReference type="Pfam" id="PF15549">
    <property type="entry name" value="PGC7_Stella"/>
    <property type="match status" value="1"/>
</dbReference>
<dbReference type="Ensembl" id="ENSSVLT00005029243.1">
    <property type="protein sequence ID" value="ENSSVLP00005026297.1"/>
    <property type="gene ID" value="ENSSVLG00005020854.1"/>
</dbReference>
<dbReference type="Proteomes" id="UP000694564">
    <property type="component" value="Chromosome 14"/>
</dbReference>
<dbReference type="AlphaFoldDB" id="A0A8D2DN65"/>